<proteinExistence type="predicted"/>
<gene>
    <name evidence="1" type="ORF">Cvel_5532</name>
</gene>
<protein>
    <submittedName>
        <fullName evidence="1">Uncharacterized protein</fullName>
    </submittedName>
</protein>
<organism evidence="1">
    <name type="scientific">Chromera velia CCMP2878</name>
    <dbReference type="NCBI Taxonomy" id="1169474"/>
    <lineage>
        <taxon>Eukaryota</taxon>
        <taxon>Sar</taxon>
        <taxon>Alveolata</taxon>
        <taxon>Colpodellida</taxon>
        <taxon>Chromeraceae</taxon>
        <taxon>Chromera</taxon>
    </lineage>
</organism>
<dbReference type="EMBL" id="CDMZ01001765">
    <property type="protein sequence ID" value="CEM37245.1"/>
    <property type="molecule type" value="Genomic_DNA"/>
</dbReference>
<dbReference type="InterPro" id="IPR032675">
    <property type="entry name" value="LRR_dom_sf"/>
</dbReference>
<sequence>MLSRRVSFGIGWFCISAIKKGLLQGAVCEHLDLSDVESNLSVGKIFNLVLNVLPSSTTGLTFGSACVKGRALPVFCNFLQRVGPTSSGGGGVPRVSLKSLGFEWNTIGPLEAPAVFAVLPSCLDTLSLEGIRLDHTAVMQALVGAVRAGRISSVRELDLSFTSLDELEDENLQLLSSAFASVKPLSTRVLVLGDDFHNQESLPSHLRKEFFPYRKSCILD</sequence>
<dbReference type="SUPFAM" id="SSF52047">
    <property type="entry name" value="RNI-like"/>
    <property type="match status" value="1"/>
</dbReference>
<reference evidence="1" key="1">
    <citation type="submission" date="2014-11" db="EMBL/GenBank/DDBJ databases">
        <authorList>
            <person name="Otto D Thomas"/>
            <person name="Naeem Raeece"/>
        </authorList>
    </citation>
    <scope>NUCLEOTIDE SEQUENCE</scope>
</reference>
<accession>A0A0G4H116</accession>
<name>A0A0G4H116_9ALVE</name>
<dbReference type="AlphaFoldDB" id="A0A0G4H116"/>
<dbReference type="PhylomeDB" id="A0A0G4H116"/>
<evidence type="ECO:0000313" key="1">
    <source>
        <dbReference type="EMBL" id="CEM37245.1"/>
    </source>
</evidence>
<dbReference type="VEuPathDB" id="CryptoDB:Cvel_5532"/>
<dbReference type="Gene3D" id="3.80.10.10">
    <property type="entry name" value="Ribonuclease Inhibitor"/>
    <property type="match status" value="1"/>
</dbReference>